<comment type="caution">
    <text evidence="2">The sequence shown here is derived from an EMBL/GenBank/DDBJ whole genome shotgun (WGS) entry which is preliminary data.</text>
</comment>
<dbReference type="EMBL" id="JAIWYP010000004">
    <property type="protein sequence ID" value="KAH3838926.1"/>
    <property type="molecule type" value="Genomic_DNA"/>
</dbReference>
<protein>
    <submittedName>
        <fullName evidence="2">Uncharacterized protein</fullName>
    </submittedName>
</protein>
<reference evidence="2" key="1">
    <citation type="journal article" date="2019" name="bioRxiv">
        <title>The Genome of the Zebra Mussel, Dreissena polymorpha: A Resource for Invasive Species Research.</title>
        <authorList>
            <person name="McCartney M.A."/>
            <person name="Auch B."/>
            <person name="Kono T."/>
            <person name="Mallez S."/>
            <person name="Zhang Y."/>
            <person name="Obille A."/>
            <person name="Becker A."/>
            <person name="Abrahante J.E."/>
            <person name="Garbe J."/>
            <person name="Badalamenti J.P."/>
            <person name="Herman A."/>
            <person name="Mangelson H."/>
            <person name="Liachko I."/>
            <person name="Sullivan S."/>
            <person name="Sone E.D."/>
            <person name="Koren S."/>
            <person name="Silverstein K.A.T."/>
            <person name="Beckman K.B."/>
            <person name="Gohl D.M."/>
        </authorList>
    </citation>
    <scope>NUCLEOTIDE SEQUENCE</scope>
    <source>
        <strain evidence="2">Duluth1</strain>
        <tissue evidence="2">Whole animal</tissue>
    </source>
</reference>
<evidence type="ECO:0000313" key="3">
    <source>
        <dbReference type="Proteomes" id="UP000828390"/>
    </source>
</evidence>
<dbReference type="AlphaFoldDB" id="A0A9D4KFX5"/>
<accession>A0A9D4KFX5</accession>
<dbReference type="Proteomes" id="UP000828390">
    <property type="component" value="Unassembled WGS sequence"/>
</dbReference>
<reference evidence="2" key="2">
    <citation type="submission" date="2020-11" db="EMBL/GenBank/DDBJ databases">
        <authorList>
            <person name="McCartney M.A."/>
            <person name="Auch B."/>
            <person name="Kono T."/>
            <person name="Mallez S."/>
            <person name="Becker A."/>
            <person name="Gohl D.M."/>
            <person name="Silverstein K.A.T."/>
            <person name="Koren S."/>
            <person name="Bechman K.B."/>
            <person name="Herman A."/>
            <person name="Abrahante J.E."/>
            <person name="Garbe J."/>
        </authorList>
    </citation>
    <scope>NUCLEOTIDE SEQUENCE</scope>
    <source>
        <strain evidence="2">Duluth1</strain>
        <tissue evidence="2">Whole animal</tissue>
    </source>
</reference>
<sequence>MTTTPLSSPMEDPTPRFADDIDLMGGPSSERQNLINRVYERARACEIQVGTE</sequence>
<proteinExistence type="predicted"/>
<evidence type="ECO:0000313" key="2">
    <source>
        <dbReference type="EMBL" id="KAH3838926.1"/>
    </source>
</evidence>
<feature type="region of interest" description="Disordered" evidence="1">
    <location>
        <begin position="1"/>
        <end position="25"/>
    </location>
</feature>
<keyword evidence="3" id="KW-1185">Reference proteome</keyword>
<organism evidence="2 3">
    <name type="scientific">Dreissena polymorpha</name>
    <name type="common">Zebra mussel</name>
    <name type="synonym">Mytilus polymorpha</name>
    <dbReference type="NCBI Taxonomy" id="45954"/>
    <lineage>
        <taxon>Eukaryota</taxon>
        <taxon>Metazoa</taxon>
        <taxon>Spiralia</taxon>
        <taxon>Lophotrochozoa</taxon>
        <taxon>Mollusca</taxon>
        <taxon>Bivalvia</taxon>
        <taxon>Autobranchia</taxon>
        <taxon>Heteroconchia</taxon>
        <taxon>Euheterodonta</taxon>
        <taxon>Imparidentia</taxon>
        <taxon>Neoheterodontei</taxon>
        <taxon>Myida</taxon>
        <taxon>Dreissenoidea</taxon>
        <taxon>Dreissenidae</taxon>
        <taxon>Dreissena</taxon>
    </lineage>
</organism>
<evidence type="ECO:0000256" key="1">
    <source>
        <dbReference type="SAM" id="MobiDB-lite"/>
    </source>
</evidence>
<name>A0A9D4KFX5_DREPO</name>
<gene>
    <name evidence="2" type="ORF">DPMN_112343</name>
</gene>